<reference evidence="4" key="1">
    <citation type="submission" date="2020-12" db="EMBL/GenBank/DDBJ databases">
        <title>Leucobacter sp. CAS2, isolated from Chromium sludge.</title>
        <authorList>
            <person name="Xu Z."/>
        </authorList>
    </citation>
    <scope>NUCLEOTIDE SEQUENCE</scope>
    <source>
        <strain evidence="4">CSA2</strain>
    </source>
</reference>
<evidence type="ECO:0000256" key="2">
    <source>
        <dbReference type="SAM" id="SignalP"/>
    </source>
</evidence>
<name>A0A934UX74_9MICO</name>
<dbReference type="GO" id="GO:0008233">
    <property type="term" value="F:peptidase activity"/>
    <property type="evidence" value="ECO:0007669"/>
    <property type="project" value="InterPro"/>
</dbReference>
<feature type="domain" description="D-alanyl-D-alanine carboxypeptidase-like core" evidence="3">
    <location>
        <begin position="122"/>
        <end position="248"/>
    </location>
</feature>
<protein>
    <submittedName>
        <fullName evidence="4">M15 family metallopeptidase</fullName>
    </submittedName>
</protein>
<dbReference type="PROSITE" id="PS51257">
    <property type="entry name" value="PROKAR_LIPOPROTEIN"/>
    <property type="match status" value="1"/>
</dbReference>
<sequence length="276" mass="29157">MIPARTSVPRAASRAGKALAAATLVGLALGLSGCAPEPEPEPKPTPAETTTPTAPAPTTAKPTPKPTTPPAPPAFDKQARSIDDPASIWVVTDKLRPLAPKEYEPADLRMPQGFVNTNGQPLRDEAATAVEGFLGAAAQNGLNVQIISAYRPYGMQVELYNSYIARDGQAAADTYSARPGFSEHQTGLVVDLDDGSGCALSECFGGTAAGKWLAEHAAEHGFIIRYPQGKQEVTGFIPEPWHFRYVGKELAAEMKRTGVVTLEEFFGLPAAPGYAD</sequence>
<dbReference type="Pfam" id="PF02557">
    <property type="entry name" value="VanY"/>
    <property type="match status" value="1"/>
</dbReference>
<dbReference type="InterPro" id="IPR058193">
    <property type="entry name" value="VanY/YodJ_core_dom"/>
</dbReference>
<dbReference type="InterPro" id="IPR009045">
    <property type="entry name" value="Zn_M74/Hedgehog-like"/>
</dbReference>
<evidence type="ECO:0000313" key="5">
    <source>
        <dbReference type="Proteomes" id="UP000618733"/>
    </source>
</evidence>
<dbReference type="InterPro" id="IPR052179">
    <property type="entry name" value="DD-CPase-like"/>
</dbReference>
<keyword evidence="5" id="KW-1185">Reference proteome</keyword>
<dbReference type="GO" id="GO:0006508">
    <property type="term" value="P:proteolysis"/>
    <property type="evidence" value="ECO:0007669"/>
    <property type="project" value="InterPro"/>
</dbReference>
<comment type="caution">
    <text evidence="4">The sequence shown here is derived from an EMBL/GenBank/DDBJ whole genome shotgun (WGS) entry which is preliminary data.</text>
</comment>
<evidence type="ECO:0000313" key="4">
    <source>
        <dbReference type="EMBL" id="MBK0420647.1"/>
    </source>
</evidence>
<feature type="compositionally biased region" description="Pro residues" evidence="1">
    <location>
        <begin position="63"/>
        <end position="73"/>
    </location>
</feature>
<dbReference type="InterPro" id="IPR003709">
    <property type="entry name" value="VanY-like_core_dom"/>
</dbReference>
<dbReference type="EMBL" id="JAEHOI010000001">
    <property type="protein sequence ID" value="MBK0420647.1"/>
    <property type="molecule type" value="Genomic_DNA"/>
</dbReference>
<dbReference type="PANTHER" id="PTHR34385:SF1">
    <property type="entry name" value="PEPTIDOGLYCAN L-ALANYL-D-GLUTAMATE ENDOPEPTIDASE CWLK"/>
    <property type="match status" value="1"/>
</dbReference>
<gene>
    <name evidence="4" type="ORF">JD292_00950</name>
</gene>
<accession>A0A934UX74</accession>
<dbReference type="SUPFAM" id="SSF55166">
    <property type="entry name" value="Hedgehog/DD-peptidase"/>
    <property type="match status" value="1"/>
</dbReference>
<organism evidence="4 5">
    <name type="scientific">Leucobacter edaphi</name>
    <dbReference type="NCBI Taxonomy" id="2796472"/>
    <lineage>
        <taxon>Bacteria</taxon>
        <taxon>Bacillati</taxon>
        <taxon>Actinomycetota</taxon>
        <taxon>Actinomycetes</taxon>
        <taxon>Micrococcales</taxon>
        <taxon>Microbacteriaceae</taxon>
        <taxon>Leucobacter</taxon>
    </lineage>
</organism>
<feature type="chain" id="PRO_5037826600" evidence="2">
    <location>
        <begin position="21"/>
        <end position="276"/>
    </location>
</feature>
<feature type="compositionally biased region" description="Low complexity" evidence="1">
    <location>
        <begin position="46"/>
        <end position="62"/>
    </location>
</feature>
<dbReference type="Proteomes" id="UP000618733">
    <property type="component" value="Unassembled WGS sequence"/>
</dbReference>
<dbReference type="Gene3D" id="3.30.1380.10">
    <property type="match status" value="1"/>
</dbReference>
<keyword evidence="2" id="KW-0732">Signal</keyword>
<dbReference type="CDD" id="cd14852">
    <property type="entry name" value="LD-carboxypeptidase"/>
    <property type="match status" value="1"/>
</dbReference>
<feature type="region of interest" description="Disordered" evidence="1">
    <location>
        <begin position="33"/>
        <end position="82"/>
    </location>
</feature>
<proteinExistence type="predicted"/>
<dbReference type="AlphaFoldDB" id="A0A934UX74"/>
<evidence type="ECO:0000259" key="3">
    <source>
        <dbReference type="Pfam" id="PF02557"/>
    </source>
</evidence>
<feature type="signal peptide" evidence="2">
    <location>
        <begin position="1"/>
        <end position="20"/>
    </location>
</feature>
<dbReference type="PANTHER" id="PTHR34385">
    <property type="entry name" value="D-ALANYL-D-ALANINE CARBOXYPEPTIDASE"/>
    <property type="match status" value="1"/>
</dbReference>
<evidence type="ECO:0000256" key="1">
    <source>
        <dbReference type="SAM" id="MobiDB-lite"/>
    </source>
</evidence>